<dbReference type="RefSeq" id="WP_118990629.1">
    <property type="nucleotide sequence ID" value="NZ_CP023434.1"/>
</dbReference>
<evidence type="ECO:0000256" key="1">
    <source>
        <dbReference type="ARBA" id="ARBA00022729"/>
    </source>
</evidence>
<dbReference type="PRINTS" id="PR00909">
    <property type="entry name" value="SPERMDNBNDNG"/>
</dbReference>
<sequence length="343" mass="37513">MKLRKALLSLAAAGLLFASSQVGAADQLVVSTFAINEDIIKSDIFEPFTEQTGVEIVNEAGNSGERFTKLQNNPNAQIDVIELSQSHSTQGVKEGLFEPLDASKVENIDQLIENGKAIVDEAGVPYAVNSLGIIYNPEAIDFEIKEWSDLWNPALEGKIAIPDITATFGPIFMHTVSDYKGVDITEDNGEAAFQGLEELKPNILRTYSKSSDLANLFQSGEIVAAVVGDFAVPMIMEGNSSVQYIVPESGTYANYNTVNVLANSENKEAAYDYVNWRIDQVLQTQVASSLNESPTNANVELSEDVAANKTYGEVAERAKPVDFDFIDSNLETWIQQWNTIINQ</sequence>
<dbReference type="Gene3D" id="3.40.190.10">
    <property type="entry name" value="Periplasmic binding protein-like II"/>
    <property type="match status" value="2"/>
</dbReference>
<dbReference type="GO" id="GO:0019808">
    <property type="term" value="F:polyamine binding"/>
    <property type="evidence" value="ECO:0007669"/>
    <property type="project" value="InterPro"/>
</dbReference>
<dbReference type="GO" id="GO:0015888">
    <property type="term" value="P:thiamine transport"/>
    <property type="evidence" value="ECO:0007669"/>
    <property type="project" value="TreeGrafter"/>
</dbReference>
<dbReference type="OrthoDB" id="9769319at2"/>
<organism evidence="3 4">
    <name type="scientific">Suicoccus acidiformans</name>
    <dbReference type="NCBI Taxonomy" id="2036206"/>
    <lineage>
        <taxon>Bacteria</taxon>
        <taxon>Bacillati</taxon>
        <taxon>Bacillota</taxon>
        <taxon>Bacilli</taxon>
        <taxon>Lactobacillales</taxon>
        <taxon>Aerococcaceae</taxon>
        <taxon>Suicoccus</taxon>
    </lineage>
</organism>
<evidence type="ECO:0000256" key="2">
    <source>
        <dbReference type="SAM" id="SignalP"/>
    </source>
</evidence>
<dbReference type="GO" id="GO:0015846">
    <property type="term" value="P:polyamine transport"/>
    <property type="evidence" value="ECO:0007669"/>
    <property type="project" value="InterPro"/>
</dbReference>
<dbReference type="SUPFAM" id="SSF53850">
    <property type="entry name" value="Periplasmic binding protein-like II"/>
    <property type="match status" value="1"/>
</dbReference>
<dbReference type="CDD" id="cd13589">
    <property type="entry name" value="PBP2_polyamine_RpCGA009"/>
    <property type="match status" value="1"/>
</dbReference>
<dbReference type="InterPro" id="IPR006059">
    <property type="entry name" value="SBP"/>
</dbReference>
<dbReference type="GO" id="GO:0030976">
    <property type="term" value="F:thiamine pyrophosphate binding"/>
    <property type="evidence" value="ECO:0007669"/>
    <property type="project" value="TreeGrafter"/>
</dbReference>
<gene>
    <name evidence="3" type="ORF">CL176_06790</name>
</gene>
<accession>A0A347WKX1</accession>
<feature type="chain" id="PRO_5016574868" evidence="2">
    <location>
        <begin position="25"/>
        <end position="343"/>
    </location>
</feature>
<dbReference type="InterPro" id="IPR001188">
    <property type="entry name" value="Sperm_putr-bd"/>
</dbReference>
<dbReference type="GO" id="GO:0030975">
    <property type="term" value="F:thiamine binding"/>
    <property type="evidence" value="ECO:0007669"/>
    <property type="project" value="TreeGrafter"/>
</dbReference>
<reference evidence="3 4" key="1">
    <citation type="submission" date="2017-09" db="EMBL/GenBank/DDBJ databases">
        <title>Complete genome sequence of Oxytococcus suis strain ZY16052.</title>
        <authorList>
            <person name="Li F."/>
        </authorList>
    </citation>
    <scope>NUCLEOTIDE SEQUENCE [LARGE SCALE GENOMIC DNA]</scope>
    <source>
        <strain evidence="3 4">ZY16052</strain>
    </source>
</reference>
<dbReference type="Pfam" id="PF13416">
    <property type="entry name" value="SBP_bac_8"/>
    <property type="match status" value="1"/>
</dbReference>
<keyword evidence="4" id="KW-1185">Reference proteome</keyword>
<evidence type="ECO:0000313" key="3">
    <source>
        <dbReference type="EMBL" id="AXY25728.1"/>
    </source>
</evidence>
<dbReference type="GO" id="GO:0030288">
    <property type="term" value="C:outer membrane-bounded periplasmic space"/>
    <property type="evidence" value="ECO:0007669"/>
    <property type="project" value="TreeGrafter"/>
</dbReference>
<proteinExistence type="predicted"/>
<dbReference type="PANTHER" id="PTHR30006">
    <property type="entry name" value="THIAMINE-BINDING PERIPLASMIC PROTEIN-RELATED"/>
    <property type="match status" value="1"/>
</dbReference>
<dbReference type="AlphaFoldDB" id="A0A347WKX1"/>
<evidence type="ECO:0000313" key="4">
    <source>
        <dbReference type="Proteomes" id="UP000263232"/>
    </source>
</evidence>
<dbReference type="Proteomes" id="UP000263232">
    <property type="component" value="Chromosome"/>
</dbReference>
<dbReference type="EMBL" id="CP023434">
    <property type="protein sequence ID" value="AXY25728.1"/>
    <property type="molecule type" value="Genomic_DNA"/>
</dbReference>
<name>A0A347WKX1_9LACT</name>
<dbReference type="KEGG" id="abae:CL176_06790"/>
<feature type="signal peptide" evidence="2">
    <location>
        <begin position="1"/>
        <end position="24"/>
    </location>
</feature>
<keyword evidence="1 2" id="KW-0732">Signal</keyword>
<dbReference type="PANTHER" id="PTHR30006:SF2">
    <property type="entry name" value="ABC TRANSPORTER SUBSTRATE-BINDING PROTEIN"/>
    <property type="match status" value="1"/>
</dbReference>
<protein>
    <submittedName>
        <fullName evidence="3">Spermidine/putrescine ABC transporter substrate-binding protein</fullName>
    </submittedName>
</protein>